<accession>A0ACC1JRE5</accession>
<proteinExistence type="predicted"/>
<name>A0ACC1JRE5_9FUNG</name>
<evidence type="ECO:0000313" key="1">
    <source>
        <dbReference type="EMBL" id="KAJ2765839.1"/>
    </source>
</evidence>
<sequence length="195" mass="20458">MIRMLLCAPAVLLALLLLVASPVYGQQGGACTEGSRQCQAQDRTSPFYYRCTNGRWTLYTCGNGYTCSTGGAGGATCVQNTPTPPPVCVEGQRRCASSGNPSLYYRCTGGAWTLYTCGNGYRCSQTSPLQATCTAVPQCASGSQVCVGAQNPGLYFSCVNGAWSQKSCNPGDRCINIPGGIVNCQVGGARRTVHH</sequence>
<evidence type="ECO:0000313" key="2">
    <source>
        <dbReference type="Proteomes" id="UP001140234"/>
    </source>
</evidence>
<gene>
    <name evidence="1" type="ORF">IWQ57_004619</name>
</gene>
<protein>
    <submittedName>
        <fullName evidence="1">Uncharacterized protein</fullName>
    </submittedName>
</protein>
<organism evidence="1 2">
    <name type="scientific">Coemansia nantahalensis</name>
    <dbReference type="NCBI Taxonomy" id="2789366"/>
    <lineage>
        <taxon>Eukaryota</taxon>
        <taxon>Fungi</taxon>
        <taxon>Fungi incertae sedis</taxon>
        <taxon>Zoopagomycota</taxon>
        <taxon>Kickxellomycotina</taxon>
        <taxon>Kickxellomycetes</taxon>
        <taxon>Kickxellales</taxon>
        <taxon>Kickxellaceae</taxon>
        <taxon>Coemansia</taxon>
    </lineage>
</organism>
<comment type="caution">
    <text evidence="1">The sequence shown here is derived from an EMBL/GenBank/DDBJ whole genome shotgun (WGS) entry which is preliminary data.</text>
</comment>
<dbReference type="EMBL" id="JANBUJ010001881">
    <property type="protein sequence ID" value="KAJ2765839.1"/>
    <property type="molecule type" value="Genomic_DNA"/>
</dbReference>
<reference evidence="1" key="1">
    <citation type="submission" date="2022-07" db="EMBL/GenBank/DDBJ databases">
        <title>Phylogenomic reconstructions and comparative analyses of Kickxellomycotina fungi.</title>
        <authorList>
            <person name="Reynolds N.K."/>
            <person name="Stajich J.E."/>
            <person name="Barry K."/>
            <person name="Grigoriev I.V."/>
            <person name="Crous P."/>
            <person name="Smith M.E."/>
        </authorList>
    </citation>
    <scope>NUCLEOTIDE SEQUENCE</scope>
    <source>
        <strain evidence="1">CBS 109366</strain>
    </source>
</reference>
<dbReference type="Proteomes" id="UP001140234">
    <property type="component" value="Unassembled WGS sequence"/>
</dbReference>
<keyword evidence="2" id="KW-1185">Reference proteome</keyword>